<evidence type="ECO:0000256" key="5">
    <source>
        <dbReference type="ARBA" id="ARBA00023002"/>
    </source>
</evidence>
<dbReference type="PANTHER" id="PTHR43350">
    <property type="entry name" value="NAD-DEPENDENT ALCOHOL DEHYDROGENASE"/>
    <property type="match status" value="1"/>
</dbReference>
<dbReference type="SUPFAM" id="SSF50129">
    <property type="entry name" value="GroES-like"/>
    <property type="match status" value="1"/>
</dbReference>
<comment type="similarity">
    <text evidence="2">Belongs to the zinc-containing alcohol dehydrogenase family.</text>
</comment>
<dbReference type="CDD" id="cd08255">
    <property type="entry name" value="2-desacetyl-2-hydroxyethyl_bacteriochlorophyllide_like"/>
    <property type="match status" value="1"/>
</dbReference>
<dbReference type="InterPro" id="IPR007698">
    <property type="entry name" value="AlaDH/PNT_NAD(H)-bd"/>
</dbReference>
<dbReference type="Gene3D" id="3.40.50.720">
    <property type="entry name" value="NAD(P)-binding Rossmann-like Domain"/>
    <property type="match status" value="1"/>
</dbReference>
<dbReference type="EMBL" id="FXTT01000006">
    <property type="protein sequence ID" value="SMP35044.1"/>
    <property type="molecule type" value="Genomic_DNA"/>
</dbReference>
<accession>A0ABY1PMG4</accession>
<dbReference type="SUPFAM" id="SSF51735">
    <property type="entry name" value="NAD(P)-binding Rossmann-fold domains"/>
    <property type="match status" value="1"/>
</dbReference>
<dbReference type="InterPro" id="IPR036291">
    <property type="entry name" value="NAD(P)-bd_dom_sf"/>
</dbReference>
<dbReference type="Pfam" id="PF01262">
    <property type="entry name" value="AlaDh_PNT_C"/>
    <property type="match status" value="1"/>
</dbReference>
<evidence type="ECO:0000313" key="7">
    <source>
        <dbReference type="EMBL" id="SMP35044.1"/>
    </source>
</evidence>
<keyword evidence="8" id="KW-1185">Reference proteome</keyword>
<dbReference type="PANTHER" id="PTHR43350:SF19">
    <property type="entry name" value="D-GULOSIDE 3-DEHYDROGENASE"/>
    <property type="match status" value="1"/>
</dbReference>
<evidence type="ECO:0000256" key="1">
    <source>
        <dbReference type="ARBA" id="ARBA00001947"/>
    </source>
</evidence>
<sequence>MTHGTREMQALWYTGPQCCEMRMATMAGHETGEVLVDTLYTCVSRGTEGLVYRGEVPETEWERMRAPFQEGAFPFPVKYGYANVGVVSDGAPDLLAKTVFSLFPHQNVFSLAMQHLVPVPDQVSAKRAVLAANMETAINALWDGKPSPGDHICVVGGGVVGLLTAYVAARIAGSAVTVVDTNSARRSIAEKLGARFALPEEAPINQDLVFHTSASSAGLETALKAAGNDASVIEMSWYGAGGVLAPLGGDFHCRRLRLVSSQVGTIPAERQARWTFRRRLELALNLLADPVLDSLITHEIRFLDLPEHLPTILNKNADVLAAVVVYDQPTQ</sequence>
<proteinExistence type="inferred from homology"/>
<dbReference type="InterPro" id="IPR011032">
    <property type="entry name" value="GroES-like_sf"/>
</dbReference>
<name>A0ABY1PMG4_9HYPH</name>
<comment type="caution">
    <text evidence="7">The sequence shown here is derived from an EMBL/GenBank/DDBJ whole genome shotgun (WGS) entry which is preliminary data.</text>
</comment>
<evidence type="ECO:0000256" key="4">
    <source>
        <dbReference type="ARBA" id="ARBA00022833"/>
    </source>
</evidence>
<comment type="cofactor">
    <cofactor evidence="1">
        <name>Zn(2+)</name>
        <dbReference type="ChEBI" id="CHEBI:29105"/>
    </cofactor>
</comment>
<organism evidence="7 8">
    <name type="scientific">Roseibium denhamense</name>
    <dbReference type="NCBI Taxonomy" id="76305"/>
    <lineage>
        <taxon>Bacteria</taxon>
        <taxon>Pseudomonadati</taxon>
        <taxon>Pseudomonadota</taxon>
        <taxon>Alphaproteobacteria</taxon>
        <taxon>Hyphomicrobiales</taxon>
        <taxon>Stappiaceae</taxon>
        <taxon>Roseibium</taxon>
    </lineage>
</organism>
<dbReference type="Gene3D" id="3.90.180.10">
    <property type="entry name" value="Medium-chain alcohol dehydrogenases, catalytic domain"/>
    <property type="match status" value="1"/>
</dbReference>
<protein>
    <submittedName>
        <fullName evidence="7">Alanine dehydrogenase/PNT, C-terminal domain</fullName>
    </submittedName>
</protein>
<evidence type="ECO:0000313" key="8">
    <source>
        <dbReference type="Proteomes" id="UP001157914"/>
    </source>
</evidence>
<keyword evidence="3" id="KW-0479">Metal-binding</keyword>
<gene>
    <name evidence="7" type="ORF">SAMN06265374_3929</name>
</gene>
<evidence type="ECO:0000259" key="6">
    <source>
        <dbReference type="Pfam" id="PF01262"/>
    </source>
</evidence>
<feature type="domain" description="Alanine dehydrogenase/pyridine nucleotide transhydrogenase NAD(H)-binding" evidence="6">
    <location>
        <begin position="151"/>
        <end position="197"/>
    </location>
</feature>
<evidence type="ECO:0000256" key="3">
    <source>
        <dbReference type="ARBA" id="ARBA00022723"/>
    </source>
</evidence>
<dbReference type="Proteomes" id="UP001157914">
    <property type="component" value="Unassembled WGS sequence"/>
</dbReference>
<keyword evidence="5" id="KW-0560">Oxidoreductase</keyword>
<reference evidence="7 8" key="1">
    <citation type="submission" date="2017-05" db="EMBL/GenBank/DDBJ databases">
        <authorList>
            <person name="Varghese N."/>
            <person name="Submissions S."/>
        </authorList>
    </citation>
    <scope>NUCLEOTIDE SEQUENCE [LARGE SCALE GENOMIC DNA]</scope>
    <source>
        <strain evidence="7 8">DSM 15949</strain>
    </source>
</reference>
<evidence type="ECO:0000256" key="2">
    <source>
        <dbReference type="ARBA" id="ARBA00008072"/>
    </source>
</evidence>
<keyword evidence="4" id="KW-0862">Zinc</keyword>